<keyword evidence="1" id="KW-0328">Glycosyltransferase</keyword>
<dbReference type="EMBL" id="CP009533">
    <property type="protein sequence ID" value="AIS17453.1"/>
    <property type="molecule type" value="Genomic_DNA"/>
</dbReference>
<reference evidence="3 4" key="1">
    <citation type="journal article" date="2015" name="J. Biotechnol.">
        <title>Complete genome sequence of Pseudomonas rhizosphaerae IH5T (=DSM 16299T), a phosphate-solubilizing rhizobacterium for bacterial biofertilizer.</title>
        <authorList>
            <person name="Kwak Y."/>
            <person name="Jung B.K."/>
            <person name="Shin J.H."/>
        </authorList>
    </citation>
    <scope>NUCLEOTIDE SEQUENCE [LARGE SCALE GENOMIC DNA]</scope>
    <source>
        <strain evidence="3">DSM 16299</strain>
    </source>
</reference>
<accession>A0A089YM33</accession>
<sequence>MKVFGIDFYKGDQRDLIRAIKGEVNKPFGYVVTANVNHVVLLENDSVFRNAYDTAAYRICDSRVLMPVLRKFDAGVPEAIPGSTLTVSMMDEAQREGWTVTVVGSTTDVLQVLAQRYPAVTFLHYNPPMGFIDNPAEVEATLQFVEQHRAQLLIMSVGSPRQELLSKMIADRGRAHGVGLCTGAALNFLSGKVQRAPMWVQKLSLEWLHRILSEPRRLAGRYWHDGRRILPIILRQRSQQRQYSQQRDKP</sequence>
<dbReference type="PANTHER" id="PTHR34136:SF1">
    <property type="entry name" value="UDP-N-ACETYL-D-MANNOSAMINURONIC ACID TRANSFERASE"/>
    <property type="match status" value="1"/>
</dbReference>
<protein>
    <submittedName>
        <fullName evidence="3">N-acetyl-mannosamine transferase</fullName>
    </submittedName>
</protein>
<evidence type="ECO:0000256" key="2">
    <source>
        <dbReference type="ARBA" id="ARBA00022679"/>
    </source>
</evidence>
<keyword evidence="4" id="KW-1185">Reference proteome</keyword>
<dbReference type="HOGENOM" id="CLU_063203_0_1_6"/>
<evidence type="ECO:0000256" key="1">
    <source>
        <dbReference type="ARBA" id="ARBA00022676"/>
    </source>
</evidence>
<dbReference type="OrthoDB" id="9808602at2"/>
<dbReference type="PANTHER" id="PTHR34136">
    <property type="match status" value="1"/>
</dbReference>
<dbReference type="Pfam" id="PF03808">
    <property type="entry name" value="Glyco_tran_WecG"/>
    <property type="match status" value="1"/>
</dbReference>
<dbReference type="NCBIfam" id="TIGR00696">
    <property type="entry name" value="wecG_tagA_cpsF"/>
    <property type="match status" value="1"/>
</dbReference>
<evidence type="ECO:0000313" key="4">
    <source>
        <dbReference type="Proteomes" id="UP000029499"/>
    </source>
</evidence>
<dbReference type="GO" id="GO:0016758">
    <property type="term" value="F:hexosyltransferase activity"/>
    <property type="evidence" value="ECO:0007669"/>
    <property type="project" value="TreeGrafter"/>
</dbReference>
<dbReference type="STRING" id="216142.LT40_08585"/>
<gene>
    <name evidence="3" type="ORF">LT40_08585</name>
</gene>
<evidence type="ECO:0000313" key="3">
    <source>
        <dbReference type="EMBL" id="AIS17453.1"/>
    </source>
</evidence>
<dbReference type="eggNOG" id="COG1922">
    <property type="taxonomic scope" value="Bacteria"/>
</dbReference>
<dbReference type="Proteomes" id="UP000029499">
    <property type="component" value="Chromosome"/>
</dbReference>
<dbReference type="AlphaFoldDB" id="A0A089YM33"/>
<organism evidence="3 4">
    <name type="scientific">Pseudomonas rhizosphaerae</name>
    <dbReference type="NCBI Taxonomy" id="216142"/>
    <lineage>
        <taxon>Bacteria</taxon>
        <taxon>Pseudomonadati</taxon>
        <taxon>Pseudomonadota</taxon>
        <taxon>Gammaproteobacteria</taxon>
        <taxon>Pseudomonadales</taxon>
        <taxon>Pseudomonadaceae</taxon>
        <taxon>Pseudomonas</taxon>
    </lineage>
</organism>
<dbReference type="RefSeq" id="WP_043188830.1">
    <property type="nucleotide sequence ID" value="NZ_CP009533.1"/>
</dbReference>
<dbReference type="CDD" id="cd06533">
    <property type="entry name" value="Glyco_transf_WecG_TagA"/>
    <property type="match status" value="1"/>
</dbReference>
<dbReference type="InterPro" id="IPR004629">
    <property type="entry name" value="WecG_TagA_CpsF"/>
</dbReference>
<proteinExistence type="predicted"/>
<name>A0A089YM33_9PSED</name>
<dbReference type="KEGG" id="prh:LT40_08585"/>
<keyword evidence="2 3" id="KW-0808">Transferase</keyword>